<evidence type="ECO:0000259" key="10">
    <source>
        <dbReference type="Pfam" id="PF19269"/>
    </source>
</evidence>
<dbReference type="InterPro" id="IPR014729">
    <property type="entry name" value="Rossmann-like_a/b/a_fold"/>
</dbReference>
<dbReference type="HOGENOM" id="CLU_015768_6_3_0"/>
<dbReference type="GO" id="GO:0006424">
    <property type="term" value="P:glutamyl-tRNA aminoacylation"/>
    <property type="evidence" value="ECO:0007669"/>
    <property type="project" value="UniProtKB-UniRule"/>
</dbReference>
<dbReference type="GO" id="GO:0005829">
    <property type="term" value="C:cytosol"/>
    <property type="evidence" value="ECO:0007669"/>
    <property type="project" value="TreeGrafter"/>
</dbReference>
<evidence type="ECO:0000256" key="3">
    <source>
        <dbReference type="ARBA" id="ARBA00022598"/>
    </source>
</evidence>
<dbReference type="InterPro" id="IPR020751">
    <property type="entry name" value="aa-tRNA-synth_I_codon-bd_sub2"/>
</dbReference>
<comment type="function">
    <text evidence="8">Catalyzes the attachment of glutamate to tRNA(Glu) in a two-step reaction: glutamate is first activated by ATP to form Glu-AMP and then transferred to the acceptor end of tRNA(Glu).</text>
</comment>
<name>B8GD86_CHLAD</name>
<dbReference type="InterPro" id="IPR020058">
    <property type="entry name" value="Glu/Gln-tRNA-synth_Ib_cat-dom"/>
</dbReference>
<keyword evidence="5 8" id="KW-0067">ATP-binding</keyword>
<dbReference type="KEGG" id="cag:Cagg_2273"/>
<accession>B8GD86</accession>
<dbReference type="Pfam" id="PF19269">
    <property type="entry name" value="Anticodon_2"/>
    <property type="match status" value="1"/>
</dbReference>
<dbReference type="Gene3D" id="1.10.10.350">
    <property type="match status" value="1"/>
</dbReference>
<comment type="subunit">
    <text evidence="8">Monomer.</text>
</comment>
<dbReference type="EC" id="6.1.1.17" evidence="8"/>
<comment type="catalytic activity">
    <reaction evidence="8">
        <text>tRNA(Glu) + L-glutamate + ATP = L-glutamyl-tRNA(Glu) + AMP + diphosphate</text>
        <dbReference type="Rhea" id="RHEA:23540"/>
        <dbReference type="Rhea" id="RHEA-COMP:9663"/>
        <dbReference type="Rhea" id="RHEA-COMP:9680"/>
        <dbReference type="ChEBI" id="CHEBI:29985"/>
        <dbReference type="ChEBI" id="CHEBI:30616"/>
        <dbReference type="ChEBI" id="CHEBI:33019"/>
        <dbReference type="ChEBI" id="CHEBI:78442"/>
        <dbReference type="ChEBI" id="CHEBI:78520"/>
        <dbReference type="ChEBI" id="CHEBI:456215"/>
        <dbReference type="EC" id="6.1.1.17"/>
    </reaction>
</comment>
<feature type="domain" description="Glutamyl/glutaminyl-tRNA synthetase class Ib catalytic" evidence="9">
    <location>
        <begin position="8"/>
        <end position="329"/>
    </location>
</feature>
<dbReference type="FunFam" id="3.40.50.620:FF:000127">
    <property type="entry name" value="Glutamate--tRNA ligase"/>
    <property type="match status" value="1"/>
</dbReference>
<evidence type="ECO:0000256" key="7">
    <source>
        <dbReference type="ARBA" id="ARBA00023146"/>
    </source>
</evidence>
<dbReference type="SUPFAM" id="SSF48163">
    <property type="entry name" value="An anticodon-binding domain of class I aminoacyl-tRNA synthetases"/>
    <property type="match status" value="1"/>
</dbReference>
<dbReference type="InterPro" id="IPR001412">
    <property type="entry name" value="aa-tRNA-synth_I_CS"/>
</dbReference>
<protein>
    <recommendedName>
        <fullName evidence="8">Glutamate--tRNA ligase</fullName>
        <ecNumber evidence="8">6.1.1.17</ecNumber>
    </recommendedName>
    <alternativeName>
        <fullName evidence="8">Glutamyl-tRNA synthetase</fullName>
        <shortName evidence="8">GluRS</shortName>
    </alternativeName>
</protein>
<proteinExistence type="inferred from homology"/>
<evidence type="ECO:0000256" key="4">
    <source>
        <dbReference type="ARBA" id="ARBA00022741"/>
    </source>
</evidence>
<reference evidence="11" key="1">
    <citation type="submission" date="2008-12" db="EMBL/GenBank/DDBJ databases">
        <title>Complete sequence of Chloroflexus aggregans DSM 9485.</title>
        <authorList>
            <consortium name="US DOE Joint Genome Institute"/>
            <person name="Lucas S."/>
            <person name="Copeland A."/>
            <person name="Lapidus A."/>
            <person name="Glavina del Rio T."/>
            <person name="Dalin E."/>
            <person name="Tice H."/>
            <person name="Pitluck S."/>
            <person name="Foster B."/>
            <person name="Larimer F."/>
            <person name="Land M."/>
            <person name="Hauser L."/>
            <person name="Kyrpides N."/>
            <person name="Mikhailova N."/>
            <person name="Bryant D."/>
            <person name="Richardson P."/>
        </authorList>
    </citation>
    <scope>NUCLEOTIDE SEQUENCE</scope>
    <source>
        <strain evidence="11">DSM 9485</strain>
    </source>
</reference>
<dbReference type="InterPro" id="IPR004527">
    <property type="entry name" value="Glu-tRNA-ligase_bac/mito"/>
</dbReference>
<evidence type="ECO:0000256" key="1">
    <source>
        <dbReference type="ARBA" id="ARBA00007894"/>
    </source>
</evidence>
<feature type="short sequence motif" description="'HIGH' region" evidence="8">
    <location>
        <begin position="14"/>
        <end position="24"/>
    </location>
</feature>
<dbReference type="EMBL" id="CP001337">
    <property type="protein sequence ID" value="ACL25153.1"/>
    <property type="molecule type" value="Genomic_DNA"/>
</dbReference>
<organism evidence="11 12">
    <name type="scientific">Chloroflexus aggregans (strain MD-66 / DSM 9485)</name>
    <dbReference type="NCBI Taxonomy" id="326427"/>
    <lineage>
        <taxon>Bacteria</taxon>
        <taxon>Bacillati</taxon>
        <taxon>Chloroflexota</taxon>
        <taxon>Chloroflexia</taxon>
        <taxon>Chloroflexales</taxon>
        <taxon>Chloroflexineae</taxon>
        <taxon>Chloroflexaceae</taxon>
        <taxon>Chloroflexus</taxon>
    </lineage>
</organism>
<dbReference type="InterPro" id="IPR049940">
    <property type="entry name" value="GluQ/Sye"/>
</dbReference>
<evidence type="ECO:0000313" key="12">
    <source>
        <dbReference type="Proteomes" id="UP000002508"/>
    </source>
</evidence>
<dbReference type="PANTHER" id="PTHR43311:SF2">
    <property type="entry name" value="GLUTAMATE--TRNA LIGASE, MITOCHONDRIAL-RELATED"/>
    <property type="match status" value="1"/>
</dbReference>
<comment type="subcellular location">
    <subcellularLocation>
        <location evidence="8">Cytoplasm</location>
    </subcellularLocation>
</comment>
<dbReference type="AlphaFoldDB" id="B8GD86"/>
<dbReference type="InterPro" id="IPR020752">
    <property type="entry name" value="Glu-tRNA-synth_I_codon-bd_sub1"/>
</dbReference>
<dbReference type="InterPro" id="IPR045462">
    <property type="entry name" value="aa-tRNA-synth_I_cd-bd"/>
</dbReference>
<dbReference type="InterPro" id="IPR033910">
    <property type="entry name" value="GluRS_core"/>
</dbReference>
<dbReference type="Pfam" id="PF00749">
    <property type="entry name" value="tRNA-synt_1c"/>
    <property type="match status" value="1"/>
</dbReference>
<dbReference type="PROSITE" id="PS00178">
    <property type="entry name" value="AA_TRNA_LIGASE_I"/>
    <property type="match status" value="1"/>
</dbReference>
<keyword evidence="2 8" id="KW-0963">Cytoplasm</keyword>
<keyword evidence="4 8" id="KW-0547">Nucleotide-binding</keyword>
<dbReference type="InterPro" id="IPR008925">
    <property type="entry name" value="aa_tRNA-synth_I_cd-bd_sf"/>
</dbReference>
<dbReference type="PANTHER" id="PTHR43311">
    <property type="entry name" value="GLUTAMATE--TRNA LIGASE"/>
    <property type="match status" value="1"/>
</dbReference>
<dbReference type="PRINTS" id="PR00987">
    <property type="entry name" value="TRNASYNTHGLU"/>
</dbReference>
<dbReference type="GO" id="GO:0008270">
    <property type="term" value="F:zinc ion binding"/>
    <property type="evidence" value="ECO:0007669"/>
    <property type="project" value="InterPro"/>
</dbReference>
<dbReference type="STRING" id="326427.Cagg_2273"/>
<dbReference type="GO" id="GO:0004818">
    <property type="term" value="F:glutamate-tRNA ligase activity"/>
    <property type="evidence" value="ECO:0007669"/>
    <property type="project" value="UniProtKB-UniRule"/>
</dbReference>
<evidence type="ECO:0000256" key="8">
    <source>
        <dbReference type="HAMAP-Rule" id="MF_00022"/>
    </source>
</evidence>
<keyword evidence="3 8" id="KW-0436">Ligase</keyword>
<comment type="caution">
    <text evidence="8">Lacks conserved residue(s) required for the propagation of feature annotation.</text>
</comment>
<dbReference type="eggNOG" id="COG0008">
    <property type="taxonomic scope" value="Bacteria"/>
</dbReference>
<dbReference type="eggNOG" id="COG1384">
    <property type="taxonomic scope" value="Bacteria"/>
</dbReference>
<dbReference type="RefSeq" id="WP_015941011.1">
    <property type="nucleotide sequence ID" value="NC_011831.1"/>
</dbReference>
<evidence type="ECO:0000256" key="2">
    <source>
        <dbReference type="ARBA" id="ARBA00022490"/>
    </source>
</evidence>
<dbReference type="CDD" id="cd00808">
    <property type="entry name" value="GluRS_core"/>
    <property type="match status" value="1"/>
</dbReference>
<feature type="domain" description="Aminoacyl-tRNA synthetase class I anticodon-binding" evidence="10">
    <location>
        <begin position="343"/>
        <end position="496"/>
    </location>
</feature>
<dbReference type="Gene3D" id="3.40.50.620">
    <property type="entry name" value="HUPs"/>
    <property type="match status" value="1"/>
</dbReference>
<dbReference type="SUPFAM" id="SSF52374">
    <property type="entry name" value="Nucleotidylyl transferase"/>
    <property type="match status" value="1"/>
</dbReference>
<keyword evidence="6 8" id="KW-0648">Protein biosynthesis</keyword>
<dbReference type="NCBIfam" id="TIGR00464">
    <property type="entry name" value="gltX_bact"/>
    <property type="match status" value="1"/>
</dbReference>
<dbReference type="GO" id="GO:0005524">
    <property type="term" value="F:ATP binding"/>
    <property type="evidence" value="ECO:0007669"/>
    <property type="project" value="UniProtKB-UniRule"/>
</dbReference>
<keyword evidence="7 8" id="KW-0030">Aminoacyl-tRNA synthetase</keyword>
<dbReference type="Gene3D" id="1.10.8.70">
    <property type="entry name" value="Glutamate-tRNA synthetase, class I, anticodon-binding domain 1"/>
    <property type="match status" value="1"/>
</dbReference>
<feature type="binding site" evidence="8">
    <location>
        <position position="264"/>
    </location>
    <ligand>
        <name>ATP</name>
        <dbReference type="ChEBI" id="CHEBI:30616"/>
    </ligand>
</feature>
<dbReference type="InterPro" id="IPR000924">
    <property type="entry name" value="Glu/Gln-tRNA-synth"/>
</dbReference>
<dbReference type="HAMAP" id="MF_00022">
    <property type="entry name" value="Glu_tRNA_synth_type1"/>
    <property type="match status" value="1"/>
</dbReference>
<dbReference type="GO" id="GO:0000049">
    <property type="term" value="F:tRNA binding"/>
    <property type="evidence" value="ECO:0007669"/>
    <property type="project" value="InterPro"/>
</dbReference>
<gene>
    <name evidence="8" type="primary">gltX</name>
    <name evidence="11" type="ordered locus">Cagg_2273</name>
</gene>
<evidence type="ECO:0000256" key="6">
    <source>
        <dbReference type="ARBA" id="ARBA00022917"/>
    </source>
</evidence>
<dbReference type="Proteomes" id="UP000002508">
    <property type="component" value="Chromosome"/>
</dbReference>
<evidence type="ECO:0000259" key="9">
    <source>
        <dbReference type="Pfam" id="PF00749"/>
    </source>
</evidence>
<keyword evidence="12" id="KW-1185">Reference proteome</keyword>
<dbReference type="OrthoDB" id="9807503at2"/>
<evidence type="ECO:0000256" key="5">
    <source>
        <dbReference type="ARBA" id="ARBA00022840"/>
    </source>
</evidence>
<evidence type="ECO:0000313" key="11">
    <source>
        <dbReference type="EMBL" id="ACL25153.1"/>
    </source>
</evidence>
<comment type="similarity">
    <text evidence="1 8">Belongs to the class-I aminoacyl-tRNA synthetase family. Glutamate--tRNA ligase type 1 subfamily.</text>
</comment>
<feature type="short sequence motif" description="'KMSKS' region" evidence="8">
    <location>
        <begin position="261"/>
        <end position="265"/>
    </location>
</feature>
<sequence length="503" mass="57000">MAGIEGPVRVRFAPSPTGSLHIGGVRTALFNWLCARHYGGQFILRIEDTDEKRFVPGAADDISISLRWVGIDWDEGPDVGGPYGPYVQSQRFEQGIYRPYVDQLLEAGLAYMSFTTEEELTQMRAAAEAAGIKAFRFRGSERDWPLERQRELAASGKPYTVRLKTPLDGETRFSDLIRGGDEIVVQNDQLQDIVLIKSSGMPVYHFAHLVDDHLMKITLVMRGEEWVPSTPYHVLLYDYFGWQRPIFAHLPAILRHDGKGKLSKRKDDVATQRFRERGYLPETMLNYLALQGWSYDGVTEIMNREELIARFSIERIQPSPARWNPEKLRDMNGIYIRKLSREQLAERVLPFMQRAGLIGDPASDTERAYLLQLIPLIHERLEELQEAPELLEFFYCEVTPGVTYQPTDLIPKKHDAVQTVTMLRAAHDVLQRQTDWTAPALETALRTLVEQLGVKPGPLFSAIRIAVTGRSVAPPLFDTLAGVGRERSLERLAAAIAALEQMS</sequence>